<protein>
    <submittedName>
        <fullName evidence="2">Uncharacterized protein</fullName>
    </submittedName>
</protein>
<organism evidence="2 3">
    <name type="scientific">Liparis tanakae</name>
    <name type="common">Tanaka's snailfish</name>
    <dbReference type="NCBI Taxonomy" id="230148"/>
    <lineage>
        <taxon>Eukaryota</taxon>
        <taxon>Metazoa</taxon>
        <taxon>Chordata</taxon>
        <taxon>Craniata</taxon>
        <taxon>Vertebrata</taxon>
        <taxon>Euteleostomi</taxon>
        <taxon>Actinopterygii</taxon>
        <taxon>Neopterygii</taxon>
        <taxon>Teleostei</taxon>
        <taxon>Neoteleostei</taxon>
        <taxon>Acanthomorphata</taxon>
        <taxon>Eupercaria</taxon>
        <taxon>Perciformes</taxon>
        <taxon>Cottioidei</taxon>
        <taxon>Cottales</taxon>
        <taxon>Liparidae</taxon>
        <taxon>Liparis</taxon>
    </lineage>
</organism>
<dbReference type="Proteomes" id="UP000314294">
    <property type="component" value="Unassembled WGS sequence"/>
</dbReference>
<name>A0A4Z2FHD8_9TELE</name>
<dbReference type="AlphaFoldDB" id="A0A4Z2FHD8"/>
<sequence length="107" mass="11983">MHRQPYGGAPGGVERAFCQRPQSNTSPQGDVIHYTTSEELDVEAVRRETCRHGTEDTSGAEHDISQFAWDEREHGNATEMCPPMFSPVTTAGDDVREVETFTQETRK</sequence>
<dbReference type="EMBL" id="SRLO01001200">
    <property type="protein sequence ID" value="TNN40320.1"/>
    <property type="molecule type" value="Genomic_DNA"/>
</dbReference>
<reference evidence="2 3" key="1">
    <citation type="submission" date="2019-03" db="EMBL/GenBank/DDBJ databases">
        <title>First draft genome of Liparis tanakae, snailfish: a comprehensive survey of snailfish specific genes.</title>
        <authorList>
            <person name="Kim W."/>
            <person name="Song I."/>
            <person name="Jeong J.-H."/>
            <person name="Kim D."/>
            <person name="Kim S."/>
            <person name="Ryu S."/>
            <person name="Song J.Y."/>
            <person name="Lee S.K."/>
        </authorList>
    </citation>
    <scope>NUCLEOTIDE SEQUENCE [LARGE SCALE GENOMIC DNA]</scope>
    <source>
        <tissue evidence="2">Muscle</tissue>
    </source>
</reference>
<evidence type="ECO:0000313" key="3">
    <source>
        <dbReference type="Proteomes" id="UP000314294"/>
    </source>
</evidence>
<comment type="caution">
    <text evidence="2">The sequence shown here is derived from an EMBL/GenBank/DDBJ whole genome shotgun (WGS) entry which is preliminary data.</text>
</comment>
<feature type="region of interest" description="Disordered" evidence="1">
    <location>
        <begin position="84"/>
        <end position="107"/>
    </location>
</feature>
<evidence type="ECO:0000313" key="2">
    <source>
        <dbReference type="EMBL" id="TNN40320.1"/>
    </source>
</evidence>
<feature type="compositionally biased region" description="Basic and acidic residues" evidence="1">
    <location>
        <begin position="93"/>
        <end position="107"/>
    </location>
</feature>
<gene>
    <name evidence="2" type="ORF">EYF80_049516</name>
</gene>
<feature type="region of interest" description="Disordered" evidence="1">
    <location>
        <begin position="1"/>
        <end position="30"/>
    </location>
</feature>
<accession>A0A4Z2FHD8</accession>
<keyword evidence="3" id="KW-1185">Reference proteome</keyword>
<proteinExistence type="predicted"/>
<evidence type="ECO:0000256" key="1">
    <source>
        <dbReference type="SAM" id="MobiDB-lite"/>
    </source>
</evidence>